<keyword evidence="6" id="KW-1185">Reference proteome</keyword>
<keyword evidence="2" id="KW-0238">DNA-binding</keyword>
<reference evidence="5 6" key="1">
    <citation type="submission" date="2017-04" db="EMBL/GenBank/DDBJ databases">
        <authorList>
            <person name="Afonso C.L."/>
            <person name="Miller P.J."/>
            <person name="Scott M.A."/>
            <person name="Spackman E."/>
            <person name="Goraichik I."/>
            <person name="Dimitrov K.M."/>
            <person name="Suarez D.L."/>
            <person name="Swayne D.E."/>
        </authorList>
    </citation>
    <scope>NUCLEOTIDE SEQUENCE [LARGE SCALE GENOMIC DNA]</scope>
    <source>
        <strain evidence="5 6">CGMCC 1.10972</strain>
    </source>
</reference>
<evidence type="ECO:0000259" key="4">
    <source>
        <dbReference type="Pfam" id="PF13610"/>
    </source>
</evidence>
<dbReference type="Proteomes" id="UP000192656">
    <property type="component" value="Unassembled WGS sequence"/>
</dbReference>
<dbReference type="EMBL" id="FWXR01000008">
    <property type="protein sequence ID" value="SMC80041.1"/>
    <property type="molecule type" value="Genomic_DNA"/>
</dbReference>
<dbReference type="InterPro" id="IPR047930">
    <property type="entry name" value="Transpos_IS6"/>
</dbReference>
<dbReference type="PANTHER" id="PTHR35528:SF3">
    <property type="entry name" value="BLL1675 PROTEIN"/>
    <property type="match status" value="1"/>
</dbReference>
<sequence length="250" mass="29078">MILNTIVEKLRRASKEDFKGRQFEAWLIVQAVTWYLRYPLSYRDLEEMFAERGFAVDHSTINRWVLTYAPLIEKRLRRFRKPHCGSIRIDETYVKVRGQWRYLYRAIDKHGNAVDFLLTAKRDADAAKRFFRKMLKDEPLLSPTSVGTDGAAPFPTAIRSAVEDRLLPLDPVHHVTKHLQQGIESDHFRVKKAMPRIGGFRSFNTARRTIKGFEAMLWLKKGFGFAGEWTVHSQNDLLAQIFGLQKVNKA</sequence>
<protein>
    <submittedName>
        <fullName evidence="5">Transposase (Or an inactivated derivative)</fullName>
    </submittedName>
</protein>
<evidence type="ECO:0000256" key="3">
    <source>
        <dbReference type="ARBA" id="ARBA00023172"/>
    </source>
</evidence>
<keyword evidence="1" id="KW-0815">Transposition</keyword>
<evidence type="ECO:0000313" key="5">
    <source>
        <dbReference type="EMBL" id="SMC80041.1"/>
    </source>
</evidence>
<dbReference type="STRING" id="937218.SAMN06297251_108155"/>
<dbReference type="OrthoDB" id="4315389at2"/>
<keyword evidence="3" id="KW-0233">DNA recombination</keyword>
<evidence type="ECO:0000256" key="1">
    <source>
        <dbReference type="ARBA" id="ARBA00022578"/>
    </source>
</evidence>
<gene>
    <name evidence="5" type="ORF">SAMN06297251_108155</name>
</gene>
<dbReference type="PANTHER" id="PTHR35528">
    <property type="entry name" value="BLL1675 PROTEIN"/>
    <property type="match status" value="1"/>
</dbReference>
<accession>A0A1W2C4L8</accession>
<name>A0A1W2C4L8_9HYPH</name>
<dbReference type="RefSeq" id="WP_084410135.1">
    <property type="nucleotide sequence ID" value="NZ_FWXR01000008.1"/>
</dbReference>
<dbReference type="InterPro" id="IPR052183">
    <property type="entry name" value="IS_Transposase"/>
</dbReference>
<organism evidence="5 6">
    <name type="scientific">Fulvimarina manganoxydans</name>
    <dbReference type="NCBI Taxonomy" id="937218"/>
    <lineage>
        <taxon>Bacteria</taxon>
        <taxon>Pseudomonadati</taxon>
        <taxon>Pseudomonadota</taxon>
        <taxon>Alphaproteobacteria</taxon>
        <taxon>Hyphomicrobiales</taxon>
        <taxon>Aurantimonadaceae</taxon>
        <taxon>Fulvimarina</taxon>
    </lineage>
</organism>
<dbReference type="Pfam" id="PF13610">
    <property type="entry name" value="DDE_Tnp_IS240"/>
    <property type="match status" value="1"/>
</dbReference>
<evidence type="ECO:0000313" key="6">
    <source>
        <dbReference type="Proteomes" id="UP000192656"/>
    </source>
</evidence>
<dbReference type="GO" id="GO:0032196">
    <property type="term" value="P:transposition"/>
    <property type="evidence" value="ECO:0007669"/>
    <property type="project" value="UniProtKB-KW"/>
</dbReference>
<evidence type="ECO:0000256" key="2">
    <source>
        <dbReference type="ARBA" id="ARBA00023125"/>
    </source>
</evidence>
<dbReference type="GO" id="GO:0006310">
    <property type="term" value="P:DNA recombination"/>
    <property type="evidence" value="ECO:0007669"/>
    <property type="project" value="UniProtKB-KW"/>
</dbReference>
<dbReference type="GO" id="GO:0003677">
    <property type="term" value="F:DNA binding"/>
    <property type="evidence" value="ECO:0007669"/>
    <property type="project" value="UniProtKB-KW"/>
</dbReference>
<dbReference type="NCBIfam" id="NF033587">
    <property type="entry name" value="transpos_IS6"/>
    <property type="match status" value="1"/>
</dbReference>
<dbReference type="AlphaFoldDB" id="A0A1W2C4L8"/>
<dbReference type="InterPro" id="IPR032874">
    <property type="entry name" value="DDE_dom"/>
</dbReference>
<feature type="domain" description="DDE" evidence="4">
    <location>
        <begin position="86"/>
        <end position="222"/>
    </location>
</feature>
<proteinExistence type="predicted"/>